<dbReference type="OrthoDB" id="3264508at2759"/>
<reference evidence="1" key="1">
    <citation type="submission" date="2022-07" db="EMBL/GenBank/DDBJ databases">
        <title>The genome of Lyophyllum shimeji provides insight into the initial evolution of ectomycorrhizal fungal genome.</title>
        <authorList>
            <person name="Kobayashi Y."/>
            <person name="Shibata T."/>
            <person name="Hirakawa H."/>
            <person name="Shigenobu S."/>
            <person name="Nishiyama T."/>
            <person name="Yamada A."/>
            <person name="Hasebe M."/>
            <person name="Kawaguchi M."/>
        </authorList>
    </citation>
    <scope>NUCLEOTIDE SEQUENCE</scope>
    <source>
        <strain evidence="1">AT787</strain>
    </source>
</reference>
<name>A0A9P3Q0N5_LYOSH</name>
<evidence type="ECO:0000313" key="2">
    <source>
        <dbReference type="Proteomes" id="UP001063166"/>
    </source>
</evidence>
<dbReference type="SUPFAM" id="SSF52047">
    <property type="entry name" value="RNI-like"/>
    <property type="match status" value="1"/>
</dbReference>
<sequence>MPTRLPYDVLVQVMEHVLNLRDRGTLSERPVLSSACTHQNAPLVQELLIKGYISTRPPPLFVLSTTLADAIQKFVNLSKVTFCPTTFHEGLFTESLELLPKLNHLRELTVNISCMGEQTAPLLARVEGLRRLTLHSPGRTILDRLPNWLGKLSPNLIGLHLKDNCGSITPGVLRSFLPHIRANLREVTLGLSFSLADEDVFSFLAELPHLERLELQYYLQLKEPNTRPNLPHLKYFAAKYTPPSTRRDALALCKWIRLVISHSPVEHVQLICDNDHGGISNVPMDSIIDHLVKKHSTTLRVLDFGRAYVGVGAAKAVFSSCLLLEEVHVAGRATVLDTFQECLPRLRRLHTAGFDIRNAKAKTKKQLANDEAATKIISSGEPALRRLAIDGTKWEGSWVSGPDGDVHFVVSRS</sequence>
<evidence type="ECO:0000313" key="1">
    <source>
        <dbReference type="EMBL" id="GLB44581.1"/>
    </source>
</evidence>
<organism evidence="1 2">
    <name type="scientific">Lyophyllum shimeji</name>
    <name type="common">Hon-shimeji</name>
    <name type="synonym">Tricholoma shimeji</name>
    <dbReference type="NCBI Taxonomy" id="47721"/>
    <lineage>
        <taxon>Eukaryota</taxon>
        <taxon>Fungi</taxon>
        <taxon>Dikarya</taxon>
        <taxon>Basidiomycota</taxon>
        <taxon>Agaricomycotina</taxon>
        <taxon>Agaricomycetes</taxon>
        <taxon>Agaricomycetidae</taxon>
        <taxon>Agaricales</taxon>
        <taxon>Tricholomatineae</taxon>
        <taxon>Lyophyllaceae</taxon>
        <taxon>Lyophyllum</taxon>
    </lineage>
</organism>
<dbReference type="InterPro" id="IPR032675">
    <property type="entry name" value="LRR_dom_sf"/>
</dbReference>
<dbReference type="Proteomes" id="UP001063166">
    <property type="component" value="Unassembled WGS sequence"/>
</dbReference>
<keyword evidence="2" id="KW-1185">Reference proteome</keyword>
<dbReference type="Gene3D" id="3.80.10.10">
    <property type="entry name" value="Ribonuclease Inhibitor"/>
    <property type="match status" value="1"/>
</dbReference>
<gene>
    <name evidence="1" type="ORF">LshimejAT787_1702080</name>
</gene>
<comment type="caution">
    <text evidence="1">The sequence shown here is derived from an EMBL/GenBank/DDBJ whole genome shotgun (WGS) entry which is preliminary data.</text>
</comment>
<accession>A0A9P3Q0N5</accession>
<dbReference type="AlphaFoldDB" id="A0A9P3Q0N5"/>
<proteinExistence type="predicted"/>
<dbReference type="EMBL" id="BRPK01000017">
    <property type="protein sequence ID" value="GLB44581.1"/>
    <property type="molecule type" value="Genomic_DNA"/>
</dbReference>
<protein>
    <submittedName>
        <fullName evidence="1">Uncharacterized protein</fullName>
    </submittedName>
</protein>